<dbReference type="Gene3D" id="3.30.1330.130">
    <property type="match status" value="1"/>
</dbReference>
<dbReference type="InterPro" id="IPR003814">
    <property type="entry name" value="FmdEsu_dom"/>
</dbReference>
<name>A0ABM6RV11_9FIRM</name>
<organism evidence="2 3">
    <name type="scientific">Sulfobacillus thermotolerans</name>
    <dbReference type="NCBI Taxonomy" id="338644"/>
    <lineage>
        <taxon>Bacteria</taxon>
        <taxon>Bacillati</taxon>
        <taxon>Bacillota</taxon>
        <taxon>Clostridia</taxon>
        <taxon>Eubacteriales</taxon>
        <taxon>Clostridiales Family XVII. Incertae Sedis</taxon>
        <taxon>Sulfobacillus</taxon>
    </lineage>
</organism>
<feature type="domain" description="Formylmethanofuran dehydrogenase subunit E" evidence="1">
    <location>
        <begin position="50"/>
        <end position="151"/>
    </location>
</feature>
<gene>
    <name evidence="2" type="ORF">BXT84_16170</name>
</gene>
<reference evidence="2 3" key="1">
    <citation type="journal article" date="2019" name="Sci. Rep.">
        <title>Sulfobacillus thermotolerans: new insights into resistance and metabolic capacities of acidophilic chemolithotrophs.</title>
        <authorList>
            <person name="Panyushkina A.E."/>
            <person name="Babenko V.V."/>
            <person name="Nikitina A.S."/>
            <person name="Selezneva O.V."/>
            <person name="Tsaplina I.A."/>
            <person name="Letarova M.A."/>
            <person name="Kostryukova E.S."/>
            <person name="Letarov A.V."/>
        </authorList>
    </citation>
    <scope>NUCLEOTIDE SEQUENCE [LARGE SCALE GENOMIC DNA]</scope>
    <source>
        <strain evidence="2 3">Kr1</strain>
    </source>
</reference>
<keyword evidence="3" id="KW-1185">Reference proteome</keyword>
<evidence type="ECO:0000313" key="2">
    <source>
        <dbReference type="EMBL" id="AUW95301.1"/>
    </source>
</evidence>
<evidence type="ECO:0000259" key="1">
    <source>
        <dbReference type="Pfam" id="PF02663"/>
    </source>
</evidence>
<accession>A0ABM6RV11</accession>
<dbReference type="EMBL" id="CP019454">
    <property type="protein sequence ID" value="AUW95301.1"/>
    <property type="molecule type" value="Genomic_DNA"/>
</dbReference>
<dbReference type="Proteomes" id="UP000325292">
    <property type="component" value="Chromosome"/>
</dbReference>
<dbReference type="SUPFAM" id="SSF143555">
    <property type="entry name" value="FwdE-like"/>
    <property type="match status" value="1"/>
</dbReference>
<proteinExistence type="predicted"/>
<dbReference type="Pfam" id="PF02663">
    <property type="entry name" value="FmdE"/>
    <property type="match status" value="1"/>
</dbReference>
<protein>
    <recommendedName>
        <fullName evidence="1">Formylmethanofuran dehydrogenase subunit E domain-containing protein</fullName>
    </recommendedName>
</protein>
<evidence type="ECO:0000313" key="3">
    <source>
        <dbReference type="Proteomes" id="UP000325292"/>
    </source>
</evidence>
<sequence length="216" mass="24301">MISKPDDLWYWPLAAQQAELPTFWVRDTVSSHGRYADRAKKITGIDLVRFHGHACDGLFRGMYALSVAFPALFPDGVIDRTDMRVMSRNSPCLGDVAAYLTGGRIRFGTQDVDNSSGVWFLLQRMSTGQTVKVHEEPGFFPTEIGQGEAQLAHLSGDDLSRAVTALHDRQNQWVEHVLLPSSPSDHYFVEPLDFTWPDVPFEHIGVRTDILYKNVP</sequence>